<evidence type="ECO:0000256" key="3">
    <source>
        <dbReference type="SAM" id="Coils"/>
    </source>
</evidence>
<dbReference type="AlphaFoldDB" id="A0A839UPD1"/>
<dbReference type="PANTHER" id="PTHR32347">
    <property type="entry name" value="EFFLUX SYSTEM COMPONENT YKNX-RELATED"/>
    <property type="match status" value="1"/>
</dbReference>
<dbReference type="InterPro" id="IPR050465">
    <property type="entry name" value="UPF0194_transport"/>
</dbReference>
<evidence type="ECO:0008006" key="6">
    <source>
        <dbReference type="Google" id="ProtNLM"/>
    </source>
</evidence>
<feature type="coiled-coil region" evidence="3">
    <location>
        <begin position="427"/>
        <end position="473"/>
    </location>
</feature>
<organism evidence="4 5">
    <name type="scientific">Simiduia aestuariiviva</name>
    <dbReference type="NCBI Taxonomy" id="1510459"/>
    <lineage>
        <taxon>Bacteria</taxon>
        <taxon>Pseudomonadati</taxon>
        <taxon>Pseudomonadota</taxon>
        <taxon>Gammaproteobacteria</taxon>
        <taxon>Cellvibrionales</taxon>
        <taxon>Cellvibrionaceae</taxon>
        <taxon>Simiduia</taxon>
    </lineage>
</organism>
<dbReference type="GO" id="GO:0030313">
    <property type="term" value="C:cell envelope"/>
    <property type="evidence" value="ECO:0007669"/>
    <property type="project" value="UniProtKB-SubCell"/>
</dbReference>
<evidence type="ECO:0000313" key="5">
    <source>
        <dbReference type="Proteomes" id="UP000559987"/>
    </source>
</evidence>
<dbReference type="Gene3D" id="2.40.50.100">
    <property type="match status" value="1"/>
</dbReference>
<comment type="caution">
    <text evidence="4">The sequence shown here is derived from an EMBL/GenBank/DDBJ whole genome shotgun (WGS) entry which is preliminary data.</text>
</comment>
<name>A0A839UPD1_9GAMM</name>
<evidence type="ECO:0000313" key="4">
    <source>
        <dbReference type="EMBL" id="MBB3169702.1"/>
    </source>
</evidence>
<gene>
    <name evidence="4" type="ORF">FHS30_002915</name>
</gene>
<proteinExistence type="predicted"/>
<dbReference type="SUPFAM" id="SSF111369">
    <property type="entry name" value="HlyD-like secretion proteins"/>
    <property type="match status" value="1"/>
</dbReference>
<dbReference type="RefSeq" id="WP_183911198.1">
    <property type="nucleotide sequence ID" value="NZ_JACHXZ010000004.1"/>
</dbReference>
<accession>A0A839UPD1</accession>
<dbReference type="Gene3D" id="2.40.30.170">
    <property type="match status" value="1"/>
</dbReference>
<dbReference type="Gene3D" id="1.10.287.470">
    <property type="entry name" value="Helix hairpin bin"/>
    <property type="match status" value="1"/>
</dbReference>
<keyword evidence="2 3" id="KW-0175">Coiled coil</keyword>
<comment type="subcellular location">
    <subcellularLocation>
        <location evidence="1">Cell envelope</location>
    </subcellularLocation>
</comment>
<protein>
    <recommendedName>
        <fullName evidence="6">RND efflux pump membrane fusion protein barrel-sandwich domain-containing protein</fullName>
    </recommendedName>
</protein>
<evidence type="ECO:0000256" key="2">
    <source>
        <dbReference type="ARBA" id="ARBA00023054"/>
    </source>
</evidence>
<reference evidence="4 5" key="1">
    <citation type="submission" date="2020-08" db="EMBL/GenBank/DDBJ databases">
        <title>Genomic Encyclopedia of Type Strains, Phase III (KMG-III): the genomes of soil and plant-associated and newly described type strains.</title>
        <authorList>
            <person name="Whitman W."/>
        </authorList>
    </citation>
    <scope>NUCLEOTIDE SEQUENCE [LARGE SCALE GENOMIC DNA]</scope>
    <source>
        <strain evidence="4 5">CECT 8571</strain>
    </source>
</reference>
<dbReference type="PANTHER" id="PTHR32347:SF23">
    <property type="entry name" value="BLL5650 PROTEIN"/>
    <property type="match status" value="1"/>
</dbReference>
<dbReference type="Proteomes" id="UP000559987">
    <property type="component" value="Unassembled WGS sequence"/>
</dbReference>
<evidence type="ECO:0000256" key="1">
    <source>
        <dbReference type="ARBA" id="ARBA00004196"/>
    </source>
</evidence>
<keyword evidence="5" id="KW-1185">Reference proteome</keyword>
<dbReference type="EMBL" id="JACHXZ010000004">
    <property type="protein sequence ID" value="MBB3169702.1"/>
    <property type="molecule type" value="Genomic_DNA"/>
</dbReference>
<sequence>MHEIPKANVHLVERQSVSLDALNQLAEQPQWADYWLQFVLTEIPALASALLTLTEAGESLKPTALWPNPCADIQELGNLIEDSIECQRAIVVPPAQGTSVCGLAYPVSIDERICAVFACRFDYGDAEIESVLSQVEKVCLWLEVRLRKQLLEQQRQRGMQQEQLLDGILTMNKSQAINEVGLQWADYLAKTYSCDRVCIGEVHGGEAVLQVVSGSSDHALNSAVTKKIRLAMQEAIDQQRRLCWPRKDDDVGIYVQLEKLSVAQNNACIACVPVFANQKSYLVLTFERPATVSFSIAELDAIDAHLSLAGACYETKRLADLSIWQVLARRLKVQQEKLFAHGYVKRKVVALCVLASVLFFSVVTGNYRISADAELEPSAIRLISAPFSGYLKSANVRAGDQVAKGAELLAMDDRDLRLTKIQAISQLSQANKQYTEALAEGDRAQAQIFLAKVEQAKAQLASADRDLERARVQAPYDALVVSGDLSQQVGAAINQGDELFRISPMTDYRLILFVSEFNIAEVELGQRGRVVFSSATDHTFNFEVTNLTPVAEVRDGTTVFRVEATFENDNQVFRPGLVGIGKIEVGEQLLIDMWTRDLRHWLSLKLWSFWG</sequence>